<dbReference type="CDD" id="cd14744">
    <property type="entry name" value="PAAR_CT_2"/>
    <property type="match status" value="1"/>
</dbReference>
<protein>
    <submittedName>
        <fullName evidence="2">PAAR domain-containing protein</fullName>
    </submittedName>
</protein>
<geneLocation type="plasmid" evidence="2">
    <name>p1</name>
</geneLocation>
<dbReference type="InterPro" id="IPR008727">
    <property type="entry name" value="PAAR_motif"/>
</dbReference>
<organism evidence="1">
    <name type="scientific">Ralstonia solanacearum</name>
    <name type="common">Pseudomonas solanacearum</name>
    <dbReference type="NCBI Taxonomy" id="305"/>
    <lineage>
        <taxon>Bacteria</taxon>
        <taxon>Pseudomonadati</taxon>
        <taxon>Pseudomonadota</taxon>
        <taxon>Betaproteobacteria</taxon>
        <taxon>Burkholderiales</taxon>
        <taxon>Burkholderiaceae</taxon>
        <taxon>Ralstonia</taxon>
        <taxon>Ralstonia solanacearum species complex</taxon>
    </lineage>
</organism>
<dbReference type="EMBL" id="CP085044">
    <property type="protein sequence ID" value="UZF17896.1"/>
    <property type="molecule type" value="Genomic_DNA"/>
</dbReference>
<reference evidence="2" key="2">
    <citation type="submission" date="2021-10" db="EMBL/GenBank/DDBJ databases">
        <title>Complete genome sequences of five Ralstonia solancearum strains isolated from sunflower.</title>
        <authorList>
            <person name="She X."/>
            <person name="He Z."/>
        </authorList>
    </citation>
    <scope>NUCLEOTIDE SEQUENCE</scope>
    <source>
        <strain evidence="2">RS638</strain>
        <plasmid evidence="2">p1</plasmid>
    </source>
</reference>
<keyword evidence="2" id="KW-0614">Plasmid</keyword>
<dbReference type="Pfam" id="PF05488">
    <property type="entry name" value="PAAR_motif"/>
    <property type="match status" value="1"/>
</dbReference>
<sequence length="178" mass="18941">MAVVLRACAVVGDRTTTGGTILTGGAGQFMVISGKPAALWGDIASCPKCKSTGRIVGEAFPIQTVNGQPVARTGDLVLCQCPTRPKVLATGIANMVDDEFGGTGTVGEVRHLHDDREMFDRHFQLLDDASQQPLACRRYRLSWPGGSVEGVTNASGYTQRVQLLNPEEVSLEILPEGD</sequence>
<name>A0A0S4UYW1_RALSL</name>
<evidence type="ECO:0000313" key="1">
    <source>
        <dbReference type="EMBL" id="CUV27432.1"/>
    </source>
</evidence>
<proteinExistence type="predicted"/>
<accession>A0A0S4UYW1</accession>
<dbReference type="Gene3D" id="2.60.200.60">
    <property type="match status" value="1"/>
</dbReference>
<evidence type="ECO:0000313" key="2">
    <source>
        <dbReference type="EMBL" id="UZF17896.1"/>
    </source>
</evidence>
<dbReference type="EMBL" id="LN899824">
    <property type="protein sequence ID" value="CUV27432.1"/>
    <property type="molecule type" value="Genomic_DNA"/>
</dbReference>
<reference evidence="1" key="1">
    <citation type="submission" date="2015-10" db="EMBL/GenBank/DDBJ databases">
        <authorList>
            <person name="Gilbert D.G."/>
        </authorList>
    </citation>
    <scope>NUCLEOTIDE SEQUENCE</scope>
    <source>
        <strain evidence="1">Phyl III-seqv23</strain>
    </source>
</reference>
<gene>
    <name evidence="2" type="ORF">LH706_20385</name>
    <name evidence="1" type="ORF">RUN1985_v1_70146</name>
</gene>
<dbReference type="AlphaFoldDB" id="A0A0S4UYW1"/>